<keyword evidence="4" id="KW-1185">Reference proteome</keyword>
<evidence type="ECO:0000256" key="1">
    <source>
        <dbReference type="SAM" id="MobiDB-lite"/>
    </source>
</evidence>
<accession>A0A078AZR3</accession>
<evidence type="ECO:0000256" key="2">
    <source>
        <dbReference type="SAM" id="Phobius"/>
    </source>
</evidence>
<feature type="region of interest" description="Disordered" evidence="1">
    <location>
        <begin position="44"/>
        <end position="114"/>
    </location>
</feature>
<organism evidence="3 4">
    <name type="scientific">Stylonychia lemnae</name>
    <name type="common">Ciliate</name>
    <dbReference type="NCBI Taxonomy" id="5949"/>
    <lineage>
        <taxon>Eukaryota</taxon>
        <taxon>Sar</taxon>
        <taxon>Alveolata</taxon>
        <taxon>Ciliophora</taxon>
        <taxon>Intramacronucleata</taxon>
        <taxon>Spirotrichea</taxon>
        <taxon>Stichotrichia</taxon>
        <taxon>Sporadotrichida</taxon>
        <taxon>Oxytrichidae</taxon>
        <taxon>Stylonychinae</taxon>
        <taxon>Stylonychia</taxon>
    </lineage>
</organism>
<protein>
    <submittedName>
        <fullName evidence="3">Uncharacterized protein</fullName>
    </submittedName>
</protein>
<keyword evidence="2" id="KW-0812">Transmembrane</keyword>
<gene>
    <name evidence="3" type="primary">Contig949.g1038</name>
    <name evidence="3" type="ORF">STYLEM_16816</name>
</gene>
<dbReference type="EMBL" id="CCKQ01015857">
    <property type="protein sequence ID" value="CDW87704.1"/>
    <property type="molecule type" value="Genomic_DNA"/>
</dbReference>
<evidence type="ECO:0000313" key="3">
    <source>
        <dbReference type="EMBL" id="CDW87704.1"/>
    </source>
</evidence>
<reference evidence="3 4" key="1">
    <citation type="submission" date="2014-06" db="EMBL/GenBank/DDBJ databases">
        <authorList>
            <person name="Swart Estienne"/>
        </authorList>
    </citation>
    <scope>NUCLEOTIDE SEQUENCE [LARGE SCALE GENOMIC DNA]</scope>
    <source>
        <strain evidence="3 4">130c</strain>
    </source>
</reference>
<evidence type="ECO:0000313" key="4">
    <source>
        <dbReference type="Proteomes" id="UP000039865"/>
    </source>
</evidence>
<keyword evidence="2" id="KW-1133">Transmembrane helix</keyword>
<feature type="compositionally biased region" description="Polar residues" evidence="1">
    <location>
        <begin position="57"/>
        <end position="104"/>
    </location>
</feature>
<name>A0A078AZR3_STYLE</name>
<feature type="region of interest" description="Disordered" evidence="1">
    <location>
        <begin position="129"/>
        <end position="171"/>
    </location>
</feature>
<keyword evidence="2" id="KW-0472">Membrane</keyword>
<feature type="compositionally biased region" description="Basic and acidic residues" evidence="1">
    <location>
        <begin position="129"/>
        <end position="143"/>
    </location>
</feature>
<dbReference type="AlphaFoldDB" id="A0A078AZR3"/>
<dbReference type="Proteomes" id="UP000039865">
    <property type="component" value="Unassembled WGS sequence"/>
</dbReference>
<sequence length="229" mass="26626">MGILSQLFKHCSCSNYIMWLAILMFCISGSSLWYYKWDKARDEKEQEEEKLKAQKLNTQTKTHQQPEVKVQASTVPQDTKKQSNQSNKTDSKSTNVKSEVTKQPPTKKEEDILEQRRAQKTDLLMKMSQDHRIEEEPHLEDQSTQRNSPVKSQKQAKAKKGQSQQEPKPAIELVTMKKIEEVQQQPVKKGKKHGKKEVQELEQVVEVAVVEKEVIKTDDQWTVVAQRRR</sequence>
<dbReference type="InParanoid" id="A0A078AZR3"/>
<proteinExistence type="predicted"/>
<feature type="transmembrane region" description="Helical" evidence="2">
    <location>
        <begin position="16"/>
        <end position="35"/>
    </location>
</feature>